<protein>
    <submittedName>
        <fullName evidence="1">Uncharacterized protein</fullName>
    </submittedName>
</protein>
<gene>
    <name evidence="1" type="ORF">Tcan_00734</name>
</gene>
<name>A0A0B2VDG5_TOXCA</name>
<dbReference type="AlphaFoldDB" id="A0A0B2VDG5"/>
<proteinExistence type="predicted"/>
<feature type="non-terminal residue" evidence="1">
    <location>
        <position position="129"/>
    </location>
</feature>
<comment type="caution">
    <text evidence="1">The sequence shown here is derived from an EMBL/GenBank/DDBJ whole genome shotgun (WGS) entry which is preliminary data.</text>
</comment>
<evidence type="ECO:0000313" key="2">
    <source>
        <dbReference type="Proteomes" id="UP000031036"/>
    </source>
</evidence>
<organism evidence="1 2">
    <name type="scientific">Toxocara canis</name>
    <name type="common">Canine roundworm</name>
    <dbReference type="NCBI Taxonomy" id="6265"/>
    <lineage>
        <taxon>Eukaryota</taxon>
        <taxon>Metazoa</taxon>
        <taxon>Ecdysozoa</taxon>
        <taxon>Nematoda</taxon>
        <taxon>Chromadorea</taxon>
        <taxon>Rhabditida</taxon>
        <taxon>Spirurina</taxon>
        <taxon>Ascaridomorpha</taxon>
        <taxon>Ascaridoidea</taxon>
        <taxon>Toxocaridae</taxon>
        <taxon>Toxocara</taxon>
    </lineage>
</organism>
<dbReference type="EMBL" id="JPKZ01001897">
    <property type="protein sequence ID" value="KHN79563.1"/>
    <property type="molecule type" value="Genomic_DNA"/>
</dbReference>
<accession>A0A0B2VDG5</accession>
<sequence length="129" mass="14960">MRLCVVTISVTVLQHRSDHMIVPSNVFIAFQDRVESVNTINFSCENKNFVKRLNTKNALTAAIVLNNSPCSFVYALTYLHQTTFFLLPELLHRTFVLLFISFTPQLVKCHRFQFYNKVFLFTLSYGSKT</sequence>
<evidence type="ECO:0000313" key="1">
    <source>
        <dbReference type="EMBL" id="KHN79563.1"/>
    </source>
</evidence>
<dbReference type="Proteomes" id="UP000031036">
    <property type="component" value="Unassembled WGS sequence"/>
</dbReference>
<reference evidence="1 2" key="1">
    <citation type="submission" date="2014-11" db="EMBL/GenBank/DDBJ databases">
        <title>Genetic blueprint of the zoonotic pathogen Toxocara canis.</title>
        <authorList>
            <person name="Zhu X.-Q."/>
            <person name="Korhonen P.K."/>
            <person name="Cai H."/>
            <person name="Young N.D."/>
            <person name="Nejsum P."/>
            <person name="von Samson-Himmelstjerna G."/>
            <person name="Boag P.R."/>
            <person name="Tan P."/>
            <person name="Li Q."/>
            <person name="Min J."/>
            <person name="Yang Y."/>
            <person name="Wang X."/>
            <person name="Fang X."/>
            <person name="Hall R.S."/>
            <person name="Hofmann A."/>
            <person name="Sternberg P.W."/>
            <person name="Jex A.R."/>
            <person name="Gasser R.B."/>
        </authorList>
    </citation>
    <scope>NUCLEOTIDE SEQUENCE [LARGE SCALE GENOMIC DNA]</scope>
    <source>
        <strain evidence="1">PN_DK_2014</strain>
    </source>
</reference>
<keyword evidence="2" id="KW-1185">Reference proteome</keyword>